<dbReference type="SUPFAM" id="SSF53756">
    <property type="entry name" value="UDP-Glycosyltransferase/glycogen phosphorylase"/>
    <property type="match status" value="1"/>
</dbReference>
<accession>A0AAJ6BG09</accession>
<dbReference type="Gene3D" id="3.40.50.2000">
    <property type="entry name" value="Glycogen Phosphorylase B"/>
    <property type="match status" value="1"/>
</dbReference>
<dbReference type="Gene3D" id="3.40.50.11010">
    <property type="match status" value="1"/>
</dbReference>
<dbReference type="GO" id="GO:0016757">
    <property type="term" value="F:glycosyltransferase activity"/>
    <property type="evidence" value="ECO:0007669"/>
    <property type="project" value="UniProtKB-KW"/>
</dbReference>
<gene>
    <name evidence="1" type="ORF">P0Y53_24645</name>
</gene>
<dbReference type="InterPro" id="IPR050194">
    <property type="entry name" value="Glycosyltransferase_grp1"/>
</dbReference>
<dbReference type="EMBL" id="CP119311">
    <property type="protein sequence ID" value="WEK35688.1"/>
    <property type="molecule type" value="Genomic_DNA"/>
</dbReference>
<sequence>MNRNCDIICFTLSRWDSEISSPALSLAREFARKNRVFYVEHPFSWKDYRNLRHTPQIQHRKEALLNGKNIYSQPASLPANITVVTPKLTIPINFLPPGWLYNRLAAINDGIVLQAIRQLIRDYQLKDFIYVNFFDPYFVRKMPADIKPLRTVYQSMDDISQVAYSNRHGTKLEEEIIRNFDYTLCTSKELTRLKSAFSPRVFFHPNAADTHIFRRAATEILPRPVELQGITKKIIGYTGSIEYRSDFELLHKIATAHSDKILFLVGPVQGDEHLKAGLDKLPNVVFAGPRKITELPPYLQYFDCVIIPFKKNTLTRSIYPLKINEYLAAGKPVVATHFSEDIYSFREVALVADSHEEFLQMIDQAIDTDSETLRAARMELAGRNTWEARVEQFWDIIDAAP</sequence>
<reference evidence="1" key="1">
    <citation type="submission" date="2023-03" db="EMBL/GenBank/DDBJ databases">
        <title>Andean soil-derived lignocellulolytic bacterial consortium as a source of novel taxa and putative plastic-active enzymes.</title>
        <authorList>
            <person name="Diaz-Garcia L."/>
            <person name="Chuvochina M."/>
            <person name="Feuerriegel G."/>
            <person name="Bunk B."/>
            <person name="Sproer C."/>
            <person name="Streit W.R."/>
            <person name="Rodriguez L.M."/>
            <person name="Overmann J."/>
            <person name="Jimenez D.J."/>
        </authorList>
    </citation>
    <scope>NUCLEOTIDE SEQUENCE</scope>
    <source>
        <strain evidence="1">MAG 7</strain>
    </source>
</reference>
<dbReference type="Pfam" id="PF13692">
    <property type="entry name" value="Glyco_trans_1_4"/>
    <property type="match status" value="1"/>
</dbReference>
<evidence type="ECO:0000313" key="2">
    <source>
        <dbReference type="Proteomes" id="UP001220610"/>
    </source>
</evidence>
<dbReference type="EC" id="2.4.-.-" evidence="1"/>
<evidence type="ECO:0000313" key="1">
    <source>
        <dbReference type="EMBL" id="WEK35688.1"/>
    </source>
</evidence>
<keyword evidence="1" id="KW-0808">Transferase</keyword>
<keyword evidence="1" id="KW-0328">Glycosyltransferase</keyword>
<proteinExistence type="predicted"/>
<dbReference type="PANTHER" id="PTHR45947:SF3">
    <property type="entry name" value="SULFOQUINOVOSYL TRANSFERASE SQD2"/>
    <property type="match status" value="1"/>
</dbReference>
<dbReference type="PANTHER" id="PTHR45947">
    <property type="entry name" value="SULFOQUINOVOSYL TRANSFERASE SQD2"/>
    <property type="match status" value="1"/>
</dbReference>
<name>A0AAJ6BG09_9BACT</name>
<dbReference type="Proteomes" id="UP001220610">
    <property type="component" value="Chromosome"/>
</dbReference>
<protein>
    <submittedName>
        <fullName evidence="1">Glycosyltransferase</fullName>
        <ecNumber evidence="1">2.4.-.-</ecNumber>
    </submittedName>
</protein>
<dbReference type="AlphaFoldDB" id="A0AAJ6BG09"/>
<organism evidence="1 2">
    <name type="scientific">Candidatus Pseudobacter hemicellulosilyticus</name>
    <dbReference type="NCBI Taxonomy" id="3121375"/>
    <lineage>
        <taxon>Bacteria</taxon>
        <taxon>Pseudomonadati</taxon>
        <taxon>Bacteroidota</taxon>
        <taxon>Chitinophagia</taxon>
        <taxon>Chitinophagales</taxon>
        <taxon>Chitinophagaceae</taxon>
        <taxon>Pseudobacter</taxon>
    </lineage>
</organism>